<sequence length="204" mass="23498">LPIAFGASLGWLEFGIIEYDTISLVFAPFLAVLQGLQIVQLQKYCKALTSDDPHTFILSFTGIKRDFNQKKIIKLLRKTVFLKTIKKERVFYDSFTAFGLLFPAVFSAVSTRPHFDAAWEPLDFLLTVMSLIFMANFKYSELWLQLNLNAGTFVVYEHMKYWLASIGQWFMQNMAHATIFSVAGKLLFLGSLVRYFSEKNNFLK</sequence>
<protein>
    <submittedName>
        <fullName evidence="2">Glycosyl transferase family 2</fullName>
    </submittedName>
</protein>
<evidence type="ECO:0000313" key="2">
    <source>
        <dbReference type="WBParaSite" id="EVEC_0001183401-mRNA-1"/>
    </source>
</evidence>
<organism evidence="2">
    <name type="scientific">Enterobius vermicularis</name>
    <name type="common">Human pinworm</name>
    <dbReference type="NCBI Taxonomy" id="51028"/>
    <lineage>
        <taxon>Eukaryota</taxon>
        <taxon>Metazoa</taxon>
        <taxon>Ecdysozoa</taxon>
        <taxon>Nematoda</taxon>
        <taxon>Chromadorea</taxon>
        <taxon>Rhabditida</taxon>
        <taxon>Spirurina</taxon>
        <taxon>Oxyuridomorpha</taxon>
        <taxon>Oxyuroidea</taxon>
        <taxon>Oxyuridae</taxon>
        <taxon>Enterobius</taxon>
    </lineage>
</organism>
<accession>A0A0N4VLR6</accession>
<keyword evidence="1" id="KW-1133">Transmembrane helix</keyword>
<proteinExistence type="predicted"/>
<feature type="transmembrane region" description="Helical" evidence="1">
    <location>
        <begin position="90"/>
        <end position="109"/>
    </location>
</feature>
<name>A0A0N4VLR6_ENTVE</name>
<evidence type="ECO:0000256" key="1">
    <source>
        <dbReference type="SAM" id="Phobius"/>
    </source>
</evidence>
<keyword evidence="1" id="KW-0812">Transmembrane</keyword>
<reference evidence="2" key="1">
    <citation type="submission" date="2017-02" db="UniProtKB">
        <authorList>
            <consortium name="WormBaseParasite"/>
        </authorList>
    </citation>
    <scope>IDENTIFICATION</scope>
</reference>
<feature type="transmembrane region" description="Helical" evidence="1">
    <location>
        <begin position="175"/>
        <end position="196"/>
    </location>
</feature>
<dbReference type="WBParaSite" id="EVEC_0001183401-mRNA-1">
    <property type="protein sequence ID" value="EVEC_0001183401-mRNA-1"/>
    <property type="gene ID" value="EVEC_0001183401"/>
</dbReference>
<keyword evidence="1" id="KW-0472">Membrane</keyword>
<dbReference type="AlphaFoldDB" id="A0A0N4VLR6"/>